<feature type="region of interest" description="Disordered" evidence="1">
    <location>
        <begin position="978"/>
        <end position="1018"/>
    </location>
</feature>
<keyword evidence="3" id="KW-1185">Reference proteome</keyword>
<dbReference type="RefSeq" id="XP_033536499.1">
    <property type="nucleotide sequence ID" value="XM_033682741.1"/>
</dbReference>
<feature type="compositionally biased region" description="Polar residues" evidence="1">
    <location>
        <begin position="490"/>
        <end position="500"/>
    </location>
</feature>
<accession>A0A6G1G9W3</accession>
<feature type="region of interest" description="Disordered" evidence="1">
    <location>
        <begin position="110"/>
        <end position="176"/>
    </location>
</feature>
<feature type="compositionally biased region" description="Basic and acidic residues" evidence="1">
    <location>
        <begin position="979"/>
        <end position="988"/>
    </location>
</feature>
<evidence type="ECO:0000313" key="4">
    <source>
        <dbReference type="RefSeq" id="XP_033536499.1"/>
    </source>
</evidence>
<dbReference type="EMBL" id="ML975152">
    <property type="protein sequence ID" value="KAF1814868.1"/>
    <property type="molecule type" value="Genomic_DNA"/>
</dbReference>
<feature type="region of interest" description="Disordered" evidence="1">
    <location>
        <begin position="656"/>
        <end position="700"/>
    </location>
</feature>
<feature type="compositionally biased region" description="Basic and acidic residues" evidence="1">
    <location>
        <begin position="385"/>
        <end position="405"/>
    </location>
</feature>
<organism evidence="2">
    <name type="scientific">Eremomyces bilateralis CBS 781.70</name>
    <dbReference type="NCBI Taxonomy" id="1392243"/>
    <lineage>
        <taxon>Eukaryota</taxon>
        <taxon>Fungi</taxon>
        <taxon>Dikarya</taxon>
        <taxon>Ascomycota</taxon>
        <taxon>Pezizomycotina</taxon>
        <taxon>Dothideomycetes</taxon>
        <taxon>Dothideomycetes incertae sedis</taxon>
        <taxon>Eremomycetales</taxon>
        <taxon>Eremomycetaceae</taxon>
        <taxon>Eremomyces</taxon>
    </lineage>
</organism>
<feature type="compositionally biased region" description="Basic and acidic residues" evidence="1">
    <location>
        <begin position="125"/>
        <end position="134"/>
    </location>
</feature>
<feature type="compositionally biased region" description="Basic and acidic residues" evidence="1">
    <location>
        <begin position="949"/>
        <end position="963"/>
    </location>
</feature>
<evidence type="ECO:0000313" key="2">
    <source>
        <dbReference type="EMBL" id="KAF1814868.1"/>
    </source>
</evidence>
<gene>
    <name evidence="2 4" type="ORF">P152DRAFT_512209</name>
</gene>
<dbReference type="OrthoDB" id="3439035at2759"/>
<feature type="compositionally biased region" description="Acidic residues" evidence="1">
    <location>
        <begin position="1009"/>
        <end position="1018"/>
    </location>
</feature>
<feature type="compositionally biased region" description="Acidic residues" evidence="1">
    <location>
        <begin position="598"/>
        <end position="612"/>
    </location>
</feature>
<dbReference type="GeneID" id="54423311"/>
<feature type="compositionally biased region" description="Polar residues" evidence="1">
    <location>
        <begin position="559"/>
        <end position="572"/>
    </location>
</feature>
<feature type="compositionally biased region" description="Basic and acidic residues" evidence="1">
    <location>
        <begin position="506"/>
        <end position="517"/>
    </location>
</feature>
<sequence length="1018" mass="112861">MDNPIDDSVISNLTSLEDDTDEFGRFLIQRKRDELRLREELSGNARPFRQGRPRPLGLLTASNLEKYGPNTTYNNLAGSSRSTSSIERLEPPLNVPRNWSAKARERTDWLRRMRNLDNNDTPRGTGRDRGREETSSPEDWAALASEIPIPSVEDSPLQSRNVSRRNTPGTASTENIAVSSLPDWDLSDDLSANSILASTPAVWTRNTKLEDIHKRELEGPSEPMSAARARLSARKSRAASSQSITPKNLQDDGMATSFTHPAEQHLKTSTPEAFRNRTPIPRFPRSMVSLSPTRAQGEITRASPAAVYKSSETVGGIDDTTELARATLAINRGKHGRKDSQELLRRLANATSGTPSPRPRPEVEKSPNELMAAGREAQDNAKSLPSEDEKLDVPQNDDRGRRSLDILKPNTETNDDRQSTNRPFSRARRTRPAPFKDLAFQDHAEVLDELQTNPVGDGASKPPGNEAREPKTPVVTGAWINTPDPKISASVKSSRFSSPQKAKEKKVKENEHPKASREMPSVSPPRQKVGVDIQKSPSRSKGRISEPPPLPPSALAHILSTSGNNFGDSTIDSLEGILHPSGDTTTIPDPNTILLPESVDDPDDQPVDEDDTLQGFPESSRGVRTDAERRRRAESFALRDMNSRLRLARQGIRDAKRGIRDLENKVEKSATPTSPQPTVPATKGPEKQPRGNPSTVPPVPPLSHCPHCNMPIHVTAPSIPLSFSSIASFLFSLFFLPAPPTSRLPYRPTRLGYVTLFIVLWAIIEQNLCNAYCHPRYTHIKTTPLGIASDAPEFPIVTLTFIWRAISPILRPFTPIYEDILSPILSPFSTVALILARSMSGIHGLGAWGRDDWMSGTGVDAYSYGMGFSPPPPTAWSEWWARMGPKIWGDEWNARDERMWAWSEANGKRIQETTSEGKGKLEKAPPLQEERDRVDKETTKPTSQVHYQPVEEKAQEPAPDPWKDETVNIWESASIWENVADKGEENTKGEGGWGGWWSSKKVPVHDPDDVGMDQDEEL</sequence>
<feature type="compositionally biased region" description="Polar residues" evidence="1">
    <location>
        <begin position="156"/>
        <end position="176"/>
    </location>
</feature>
<feature type="region of interest" description="Disordered" evidence="1">
    <location>
        <begin position="909"/>
        <end position="963"/>
    </location>
</feature>
<dbReference type="Proteomes" id="UP000504638">
    <property type="component" value="Unplaced"/>
</dbReference>
<feature type="compositionally biased region" description="Basic and acidic residues" evidence="1">
    <location>
        <begin position="909"/>
        <end position="939"/>
    </location>
</feature>
<feature type="region of interest" description="Disordered" evidence="1">
    <location>
        <begin position="215"/>
        <end position="303"/>
    </location>
</feature>
<reference evidence="4" key="3">
    <citation type="submission" date="2025-04" db="UniProtKB">
        <authorList>
            <consortium name="RefSeq"/>
        </authorList>
    </citation>
    <scope>IDENTIFICATION</scope>
    <source>
        <strain evidence="4">CBS 781.70</strain>
    </source>
</reference>
<name>A0A6G1G9W3_9PEZI</name>
<feature type="region of interest" description="Disordered" evidence="1">
    <location>
        <begin position="374"/>
        <end position="631"/>
    </location>
</feature>
<proteinExistence type="predicted"/>
<feature type="compositionally biased region" description="Basic and acidic residues" evidence="1">
    <location>
        <begin position="621"/>
        <end position="631"/>
    </location>
</feature>
<dbReference type="AlphaFoldDB" id="A0A6G1G9W3"/>
<reference evidence="2 4" key="1">
    <citation type="submission" date="2020-01" db="EMBL/GenBank/DDBJ databases">
        <authorList>
            <consortium name="DOE Joint Genome Institute"/>
            <person name="Haridas S."/>
            <person name="Albert R."/>
            <person name="Binder M."/>
            <person name="Bloem J."/>
            <person name="Labutti K."/>
            <person name="Salamov A."/>
            <person name="Andreopoulos B."/>
            <person name="Baker S.E."/>
            <person name="Barry K."/>
            <person name="Bills G."/>
            <person name="Bluhm B.H."/>
            <person name="Cannon C."/>
            <person name="Castanera R."/>
            <person name="Culley D.E."/>
            <person name="Daum C."/>
            <person name="Ezra D."/>
            <person name="Gonzalez J.B."/>
            <person name="Henrissat B."/>
            <person name="Kuo A."/>
            <person name="Liang C."/>
            <person name="Lipzen A."/>
            <person name="Lutzoni F."/>
            <person name="Magnuson J."/>
            <person name="Mondo S."/>
            <person name="Nolan M."/>
            <person name="Ohm R."/>
            <person name="Pangilinan J."/>
            <person name="Park H.-J."/>
            <person name="Ramirez L."/>
            <person name="Alfaro M."/>
            <person name="Sun H."/>
            <person name="Tritt A."/>
            <person name="Yoshinaga Y."/>
            <person name="Zwiers L.-H."/>
            <person name="Turgeon B.G."/>
            <person name="Goodwin S.B."/>
            <person name="Spatafora J.W."/>
            <person name="Crous P.W."/>
            <person name="Grigoriev I.V."/>
        </authorList>
    </citation>
    <scope>NUCLEOTIDE SEQUENCE</scope>
    <source>
        <strain evidence="2 4">CBS 781.70</strain>
    </source>
</reference>
<evidence type="ECO:0000313" key="3">
    <source>
        <dbReference type="Proteomes" id="UP000504638"/>
    </source>
</evidence>
<reference evidence="4" key="2">
    <citation type="submission" date="2020-04" db="EMBL/GenBank/DDBJ databases">
        <authorList>
            <consortium name="NCBI Genome Project"/>
        </authorList>
    </citation>
    <scope>NUCLEOTIDE SEQUENCE</scope>
    <source>
        <strain evidence="4">CBS 781.70</strain>
    </source>
</reference>
<evidence type="ECO:0000256" key="1">
    <source>
        <dbReference type="SAM" id="MobiDB-lite"/>
    </source>
</evidence>
<protein>
    <submittedName>
        <fullName evidence="2 4">Uncharacterized protein</fullName>
    </submittedName>
</protein>
<feature type="compositionally biased region" description="Basic and acidic residues" evidence="1">
    <location>
        <begin position="656"/>
        <end position="668"/>
    </location>
</feature>